<feature type="compositionally biased region" description="Basic and acidic residues" evidence="3">
    <location>
        <begin position="555"/>
        <end position="570"/>
    </location>
</feature>
<evidence type="ECO:0000256" key="3">
    <source>
        <dbReference type="SAM" id="MobiDB-lite"/>
    </source>
</evidence>
<dbReference type="PANTHER" id="PTHR13275:SF4">
    <property type="entry name" value="VACUOLAR PROTEIN SORTING-ASSOCIATED PROTEIN 72 HOMOLOG"/>
    <property type="match status" value="1"/>
</dbReference>
<feature type="compositionally biased region" description="Acidic residues" evidence="3">
    <location>
        <begin position="59"/>
        <end position="92"/>
    </location>
</feature>
<reference evidence="5 6" key="1">
    <citation type="journal article" date="2022" name="DNA Res.">
        <title>Genome analysis of five recently described species of the CUG-Ser clade uncovers Candida theae as a new hybrid lineage with pathogenic potential in the Candida parapsilosis species complex.</title>
        <authorList>
            <person name="Mixao V."/>
            <person name="Del Olmo V."/>
            <person name="Hegedusova E."/>
            <person name="Saus E."/>
            <person name="Pryszcz L."/>
            <person name="Cillingova A."/>
            <person name="Nosek J."/>
            <person name="Gabaldon T."/>
        </authorList>
    </citation>
    <scope>NUCLEOTIDE SEQUENCE [LARGE SCALE GENOMIC DNA]</scope>
    <source>
        <strain evidence="5 6">CBS 12239</strain>
    </source>
</reference>
<feature type="domain" description="Vps72/YL1 C-terminal" evidence="4">
    <location>
        <begin position="751"/>
        <end position="780"/>
    </location>
</feature>
<dbReference type="InterPro" id="IPR013272">
    <property type="entry name" value="Vps72/YL1_C"/>
</dbReference>
<evidence type="ECO:0000256" key="2">
    <source>
        <dbReference type="SAM" id="Coils"/>
    </source>
</evidence>
<evidence type="ECO:0000313" key="6">
    <source>
        <dbReference type="Proteomes" id="UP001204833"/>
    </source>
</evidence>
<feature type="coiled-coil region" evidence="2">
    <location>
        <begin position="222"/>
        <end position="256"/>
    </location>
</feature>
<sequence length="822" mass="92737">MSDIEDDEVFESLMSTRARRFNAGSRLKQLIELEGEGNDIENSTSQFITEEDENVNLLFQDDEDDQEFIDYESDEEAGSENEEEADAEEGDVPMETSHSQDDQEPGHEREVNSDEVLSESDLSASDSDESEGEKELQKQERIRKRKKKTVIPQIKNIKERQSVKRIKRSPLVTSDSLLMSSRRASSRSSAVESKQALIDRLKESEQRKAKYVPVERKRVRELTQAERLAQAAETEKENIESLNRFKEQEVVKKERQRQSLLSKRVKLQNVLRWTSKGVYITPNEEVAEARSEFELYMKKRKRLGKRKKGGEEEGTVIRPPFSIDYDSPYQRALLEEKKREQQKEADRLESINCQLMEKVIKHEEQSTSGLMKEVEDQEGMSVEAETKDHLDDYNGTEKGVGKESEEGVEGKKENESEDERPQESVAEEKQEDEEKLEEGGKADEDGSTANATATKARNQEEATNKVDAGTNSTISDSKGQEHLAKAEGEKCDVEKEKEQPLKVQEGEAEAKSADVADIANGYIQENNQGNQTPVSANSKSIENAIVESRNGSGESSKRVKFADELQHEENSQSPAKQEQPESSGTNDTIDMSPLEFTPVPENKATPIGDTEGELFEGPVQKISRNVIHFVDFNEDKRDLKLTPNNVKQILFGEQALWPAARRSNDVKPLLRIGKQENPYVTKDHKQDYLFTATADLNEDDPMFDELKKLPRLGVEQDIIEVAENDEENESAEIVIETEAPTGLYLPNGNKKVCMVSGTEVKYFDPSTGMPYSSVEVYRTLKLIESGQAEWLGLDATDNGPVDLYLGFKGENARHAKGVPEGF</sequence>
<feature type="compositionally biased region" description="Polar residues" evidence="3">
    <location>
        <begin position="447"/>
        <end position="456"/>
    </location>
</feature>
<dbReference type="Proteomes" id="UP001204833">
    <property type="component" value="Unassembled WGS sequence"/>
</dbReference>
<gene>
    <name evidence="5" type="ORF">KGF57_000955</name>
</gene>
<dbReference type="GeneID" id="76149014"/>
<keyword evidence="6" id="KW-1185">Reference proteome</keyword>
<feature type="compositionally biased region" description="Basic and acidic residues" evidence="3">
    <location>
        <begin position="399"/>
        <end position="428"/>
    </location>
</feature>
<comment type="similarity">
    <text evidence="1">Belongs to the VPS72/YL1 family.</text>
</comment>
<comment type="caution">
    <text evidence="5">The sequence shown here is derived from an EMBL/GenBank/DDBJ whole genome shotgun (WGS) entry which is preliminary data.</text>
</comment>
<dbReference type="InterPro" id="IPR046757">
    <property type="entry name" value="YL1_N"/>
</dbReference>
<dbReference type="Pfam" id="PF05764">
    <property type="entry name" value="YL1"/>
    <property type="match status" value="1"/>
</dbReference>
<dbReference type="EMBL" id="JAIHNG010000047">
    <property type="protein sequence ID" value="KAI5964463.1"/>
    <property type="molecule type" value="Genomic_DNA"/>
</dbReference>
<feature type="region of interest" description="Disordered" evidence="3">
    <location>
        <begin position="59"/>
        <end position="154"/>
    </location>
</feature>
<dbReference type="SMART" id="SM00993">
    <property type="entry name" value="YL1_C"/>
    <property type="match status" value="1"/>
</dbReference>
<dbReference type="PANTHER" id="PTHR13275">
    <property type="entry name" value="YL-1 PROTEIN TRANSCRIPTION FACTOR-LIKE 1"/>
    <property type="match status" value="1"/>
</dbReference>
<evidence type="ECO:0000313" key="5">
    <source>
        <dbReference type="EMBL" id="KAI5964463.1"/>
    </source>
</evidence>
<evidence type="ECO:0000256" key="1">
    <source>
        <dbReference type="ARBA" id="ARBA00006832"/>
    </source>
</evidence>
<dbReference type="AlphaFoldDB" id="A0AAD5G055"/>
<feature type="compositionally biased region" description="Polar residues" evidence="3">
    <location>
        <begin position="523"/>
        <end position="541"/>
    </location>
</feature>
<feature type="compositionally biased region" description="Basic and acidic residues" evidence="3">
    <location>
        <begin position="98"/>
        <end position="112"/>
    </location>
</feature>
<accession>A0AAD5G055</accession>
<feature type="region of interest" description="Disordered" evidence="3">
    <location>
        <begin position="304"/>
        <end position="329"/>
    </location>
</feature>
<feature type="region of interest" description="Disordered" evidence="3">
    <location>
        <begin position="359"/>
        <end position="613"/>
    </location>
</feature>
<keyword evidence="2" id="KW-0175">Coiled coil</keyword>
<dbReference type="Pfam" id="PF08265">
    <property type="entry name" value="YL1_C"/>
    <property type="match status" value="1"/>
</dbReference>
<name>A0AAD5G055_9ASCO</name>
<organism evidence="5 6">
    <name type="scientific">Candida theae</name>
    <dbReference type="NCBI Taxonomy" id="1198502"/>
    <lineage>
        <taxon>Eukaryota</taxon>
        <taxon>Fungi</taxon>
        <taxon>Dikarya</taxon>
        <taxon>Ascomycota</taxon>
        <taxon>Saccharomycotina</taxon>
        <taxon>Pichiomycetes</taxon>
        <taxon>Debaryomycetaceae</taxon>
        <taxon>Candida/Lodderomyces clade</taxon>
        <taxon>Candida</taxon>
    </lineage>
</organism>
<proteinExistence type="inferred from homology"/>
<protein>
    <recommendedName>
        <fullName evidence="4">Vps72/YL1 C-terminal domain-containing protein</fullName>
    </recommendedName>
</protein>
<dbReference type="RefSeq" id="XP_051610470.1">
    <property type="nucleotide sequence ID" value="XM_051755478.1"/>
</dbReference>
<evidence type="ECO:0000259" key="4">
    <source>
        <dbReference type="SMART" id="SM00993"/>
    </source>
</evidence>
<feature type="compositionally biased region" description="Polar residues" evidence="3">
    <location>
        <begin position="571"/>
        <end position="589"/>
    </location>
</feature>
<dbReference type="GO" id="GO:0005634">
    <property type="term" value="C:nucleus"/>
    <property type="evidence" value="ECO:0007669"/>
    <property type="project" value="TreeGrafter"/>
</dbReference>
<feature type="compositionally biased region" description="Basic and acidic residues" evidence="3">
    <location>
        <begin position="478"/>
        <end position="514"/>
    </location>
</feature>